<feature type="transmembrane region" description="Helical" evidence="1">
    <location>
        <begin position="252"/>
        <end position="270"/>
    </location>
</feature>
<feature type="transmembrane region" description="Helical" evidence="1">
    <location>
        <begin position="434"/>
        <end position="453"/>
    </location>
</feature>
<dbReference type="InterPro" id="IPR056491">
    <property type="entry name" value="DUF6688_C"/>
</dbReference>
<accession>A0ABZ0T106</accession>
<dbReference type="Pfam" id="PF23543">
    <property type="entry name" value="DUF6688_C"/>
    <property type="match status" value="1"/>
</dbReference>
<feature type="transmembrane region" description="Helical" evidence="1">
    <location>
        <begin position="21"/>
        <end position="44"/>
    </location>
</feature>
<dbReference type="RefSeq" id="WP_320910747.1">
    <property type="nucleotide sequence ID" value="NZ_CP139418.1"/>
</dbReference>
<name>A0ABZ0T106_9STRE</name>
<proteinExistence type="predicted"/>
<feature type="transmembrane region" description="Helical" evidence="1">
    <location>
        <begin position="227"/>
        <end position="246"/>
    </location>
</feature>
<keyword evidence="5" id="KW-1185">Reference proteome</keyword>
<feature type="transmembrane region" description="Helical" evidence="1">
    <location>
        <begin position="70"/>
        <end position="91"/>
    </location>
</feature>
<evidence type="ECO:0000256" key="1">
    <source>
        <dbReference type="SAM" id="Phobius"/>
    </source>
</evidence>
<feature type="domain" description="DUF6688" evidence="2">
    <location>
        <begin position="142"/>
        <end position="352"/>
    </location>
</feature>
<keyword evidence="1" id="KW-0472">Membrane</keyword>
<keyword evidence="1" id="KW-1133">Transmembrane helix</keyword>
<sequence>MKKLVSWYKKKDKDLETHFTAGLLQINFVTNALILLAFYIYFVIRESLYALSDSVVQFSFFAILSFTIEIFPYGLTLALFVPNIFVIIYGIGRWSSIQFKEAEEEALKDPDLFEDRGPVKGEELIEKDASLEMKERQETSSNKPVKKKKQQPTIVLWFGLFGCFLEAIFIFIVKDMTFYDWSESLINSQKHALIWSGAYPTFFTLAALTLLALIIYSYRDANSLSPLANIFCISGILGGVVLLLVFDNQLQVASFHTFFLLIYSIHLLWFRIKEWQEDRTEISYENHLLQWLHQLLNKSRNWPWLAVLVAFPTLAFVVLVLMLFGQQPDSMIKAWTNTADWAFSQKIPPQNLIIDEHYLCTVAAGGHENVVKPQRMGIRHGHPVVVNRQLCIANAFEQVLEEKTPRFHRFLRRNYDRYGYPFAKHIKKKWAMDVIYYLMKPLEWIFLLVLYLVDRKPENRIAMQYIKPIPEDFDPHKVS</sequence>
<dbReference type="Pfam" id="PF20394">
    <property type="entry name" value="DUF6688"/>
    <property type="match status" value="1"/>
</dbReference>
<feature type="transmembrane region" description="Helical" evidence="1">
    <location>
        <begin position="302"/>
        <end position="324"/>
    </location>
</feature>
<evidence type="ECO:0000259" key="3">
    <source>
        <dbReference type="Pfam" id="PF23543"/>
    </source>
</evidence>
<feature type="domain" description="DUF6688" evidence="3">
    <location>
        <begin position="355"/>
        <end position="466"/>
    </location>
</feature>
<dbReference type="EMBL" id="CP139418">
    <property type="protein sequence ID" value="WPS53517.1"/>
    <property type="molecule type" value="Genomic_DNA"/>
</dbReference>
<evidence type="ECO:0000259" key="2">
    <source>
        <dbReference type="Pfam" id="PF20394"/>
    </source>
</evidence>
<keyword evidence="1" id="KW-0812">Transmembrane</keyword>
<reference evidence="4 5" key="1">
    <citation type="submission" date="2023-11" db="EMBL/GenBank/DDBJ databases">
        <title>Description of Streptococcus dentalis sp. nov., Streptococcus gingivalis sp. nov., Streptococcus lingualis sp. nov. isolated from human oral cavity.</title>
        <authorList>
            <person name="Choi Y.S."/>
            <person name="Goo B.J."/>
            <person name="Bae J.W."/>
        </authorList>
    </citation>
    <scope>NUCLEOTIDE SEQUENCE [LARGE SCALE GENOMIC DNA]</scope>
    <source>
        <strain evidence="4 5">S1</strain>
    </source>
</reference>
<protein>
    <submittedName>
        <fullName evidence="4">DUF6688 family protein</fullName>
    </submittedName>
</protein>
<feature type="transmembrane region" description="Helical" evidence="1">
    <location>
        <begin position="193"/>
        <end position="215"/>
    </location>
</feature>
<evidence type="ECO:0000313" key="4">
    <source>
        <dbReference type="EMBL" id="WPS53517.1"/>
    </source>
</evidence>
<gene>
    <name evidence="4" type="ORF">SM121_07320</name>
</gene>
<feature type="transmembrane region" description="Helical" evidence="1">
    <location>
        <begin position="154"/>
        <end position="173"/>
    </location>
</feature>
<organism evidence="4 5">
    <name type="scientific">Streptococcus dentalis</name>
    <dbReference type="NCBI Taxonomy" id="3098075"/>
    <lineage>
        <taxon>Bacteria</taxon>
        <taxon>Bacillati</taxon>
        <taxon>Bacillota</taxon>
        <taxon>Bacilli</taxon>
        <taxon>Lactobacillales</taxon>
        <taxon>Streptococcaceae</taxon>
        <taxon>Streptococcus</taxon>
    </lineage>
</organism>
<evidence type="ECO:0000313" key="5">
    <source>
        <dbReference type="Proteomes" id="UP001326636"/>
    </source>
</evidence>
<dbReference type="InterPro" id="IPR046510">
    <property type="entry name" value="DUF6688_N"/>
</dbReference>
<dbReference type="Proteomes" id="UP001326636">
    <property type="component" value="Chromosome"/>
</dbReference>